<feature type="region of interest" description="Disordered" evidence="5">
    <location>
        <begin position="16"/>
        <end position="137"/>
    </location>
</feature>
<feature type="compositionally biased region" description="Acidic residues" evidence="5">
    <location>
        <begin position="121"/>
        <end position="132"/>
    </location>
</feature>
<dbReference type="GO" id="GO:0003723">
    <property type="term" value="F:RNA binding"/>
    <property type="evidence" value="ECO:0007669"/>
    <property type="project" value="InterPro"/>
</dbReference>
<feature type="coiled-coil region" evidence="4">
    <location>
        <begin position="203"/>
        <end position="255"/>
    </location>
</feature>
<dbReference type="VEuPathDB" id="FungiDB:SCODWIG_00652"/>
<sequence length="884" mass="101365">MTSVVLRFFQPTYDYDSSSEEELLSQDETEETHNKFLAKNAATGYSSSSDEEELLDDEEDEGNKTEDSDDSLFNNNSDDSDLDDDSDSKPYGPDWFKKPQFRKGGNGSSPANKFLKGADYSSDEDNSSDDDYNSGFDGKKTAVKSAKDKLFDEFETVHKKIDVAELTNDWVSVLNEFDQSSKLFTRSQQQNFGGVPSVYIKIISQVEEAVNAATVNNEELFKKNKVVSRAFNTTKQRVKKLIREYSVQLDKYRSNPELFDKIDVIVDENSAANIPVAVPSLSGESPATIEFFTVLNAILESRGKKNSDLNQQIATLETLLAEKASTPYEKIVAYANLIPMRFESTNNMSYQPLNQWDITFNDICDFLQVLEDNIDHYHFSETAPKNDFIEIEPTPNDESGVKEILGSIFAFVERLDSEFNSSLLNIDHRSSEYLKRLRDEQKVYNLLLRTQLYLEKTLPETVADKVLTRLLIIRLDHIYYKPCNLVYLMEKKAWGSGTVKAFYKSSKFVTFEDGQETPQQYSFRLLNTLTNIFHNKEKNDQVVLRKRATLYHVYFYALNGEYDEACRMLENSYLKQSINNAPGGLQILYNRVIVQLGFSAFKLCLIEDTQQILYSVVVNSYVKEAMGQKPLPKNVNSLDIVAAADLTTTATTNANSRDDSTTRYCELYLPYHKHINLELIDAVFMSCSLLNEVPRIAAFNARCNNVIKASHSQKSIRKILDNNERSSYQGPPETLRDYILYAAKSMQRGDWKDCLTYLLKTPITRDLISSSPHKDEILKKLTARIQEQSLITYFFNYKRFYSKLSVEELCKIFNLEHGQVVDILQDVINKHELEDTCRFDDESRKYIVLEKGQELPKLEEIAVKLHKEKKARSYAHRMNNGNPN</sequence>
<reference evidence="8" key="1">
    <citation type="submission" date="2018-06" db="EMBL/GenBank/DDBJ databases">
        <authorList>
            <person name="Guldener U."/>
        </authorList>
    </citation>
    <scope>NUCLEOTIDE SEQUENCE [LARGE SCALE GENOMIC DNA]</scope>
    <source>
        <strain evidence="8">UTAD17</strain>
    </source>
</reference>
<evidence type="ECO:0000256" key="1">
    <source>
        <dbReference type="ARBA" id="ARBA00022490"/>
    </source>
</evidence>
<dbReference type="SMART" id="SM00088">
    <property type="entry name" value="PINT"/>
    <property type="match status" value="1"/>
</dbReference>
<dbReference type="Pfam" id="PF05470">
    <property type="entry name" value="eIF-3c_N"/>
    <property type="match status" value="2"/>
</dbReference>
<gene>
    <name evidence="7" type="ORF">SCODWIG_00652</name>
</gene>
<dbReference type="AlphaFoldDB" id="A0A376B2L8"/>
<dbReference type="InterPro" id="IPR008905">
    <property type="entry name" value="EIF3C_N_dom"/>
</dbReference>
<evidence type="ECO:0000256" key="3">
    <source>
        <dbReference type="ARBA" id="ARBA00022917"/>
    </source>
</evidence>
<dbReference type="PANTHER" id="PTHR13937">
    <property type="entry name" value="EUKARYOTIC TRANSLATION INITATION FACTOR 3, SUBUNIT 8 EIF3S8 -RELATED"/>
    <property type="match status" value="1"/>
</dbReference>
<dbReference type="EMBL" id="UFAJ01000061">
    <property type="protein sequence ID" value="SSD58891.1"/>
    <property type="molecule type" value="Genomic_DNA"/>
</dbReference>
<organism evidence="7 8">
    <name type="scientific">Saccharomycodes ludwigii</name>
    <dbReference type="NCBI Taxonomy" id="36035"/>
    <lineage>
        <taxon>Eukaryota</taxon>
        <taxon>Fungi</taxon>
        <taxon>Dikarya</taxon>
        <taxon>Ascomycota</taxon>
        <taxon>Saccharomycotina</taxon>
        <taxon>Saccharomycetes</taxon>
        <taxon>Saccharomycodales</taxon>
        <taxon>Saccharomycodaceae</taxon>
        <taxon>Saccharomycodes</taxon>
    </lineage>
</organism>
<dbReference type="GO" id="GO:0005852">
    <property type="term" value="C:eukaryotic translation initiation factor 3 complex"/>
    <property type="evidence" value="ECO:0007669"/>
    <property type="project" value="InterPro"/>
</dbReference>
<feature type="compositionally biased region" description="Acidic residues" evidence="5">
    <location>
        <begin position="49"/>
        <end position="61"/>
    </location>
</feature>
<dbReference type="Proteomes" id="UP000262825">
    <property type="component" value="Unassembled WGS sequence"/>
</dbReference>
<keyword evidence="4" id="KW-0175">Coiled coil</keyword>
<keyword evidence="8" id="KW-1185">Reference proteome</keyword>
<evidence type="ECO:0000313" key="7">
    <source>
        <dbReference type="EMBL" id="SSD58891.1"/>
    </source>
</evidence>
<dbReference type="GO" id="GO:0031369">
    <property type="term" value="F:translation initiation factor binding"/>
    <property type="evidence" value="ECO:0007669"/>
    <property type="project" value="InterPro"/>
</dbReference>
<accession>A0A376B2L8</accession>
<evidence type="ECO:0000256" key="5">
    <source>
        <dbReference type="SAM" id="MobiDB-lite"/>
    </source>
</evidence>
<dbReference type="InterPro" id="IPR027516">
    <property type="entry name" value="EIF3C"/>
</dbReference>
<evidence type="ECO:0000313" key="8">
    <source>
        <dbReference type="Proteomes" id="UP000262825"/>
    </source>
</evidence>
<feature type="compositionally biased region" description="Acidic residues" evidence="5">
    <location>
        <begin position="17"/>
        <end position="30"/>
    </location>
</feature>
<protein>
    <submittedName>
        <fullName evidence="7">Related to Eukaryotic translation initiation factor 3 subunit C</fullName>
    </submittedName>
</protein>
<keyword evidence="2 7" id="KW-0396">Initiation factor</keyword>
<proteinExistence type="predicted"/>
<keyword evidence="1" id="KW-0963">Cytoplasm</keyword>
<dbReference type="InterPro" id="IPR000717">
    <property type="entry name" value="PCI_dom"/>
</dbReference>
<name>A0A376B2L8_9ASCO</name>
<dbReference type="Pfam" id="PF01399">
    <property type="entry name" value="PCI"/>
    <property type="match status" value="1"/>
</dbReference>
<feature type="domain" description="PCI" evidence="6">
    <location>
        <begin position="780"/>
        <end position="868"/>
    </location>
</feature>
<dbReference type="GO" id="GO:0003743">
    <property type="term" value="F:translation initiation factor activity"/>
    <property type="evidence" value="ECO:0007669"/>
    <property type="project" value="UniProtKB-KW"/>
</dbReference>
<dbReference type="PANTHER" id="PTHR13937:SF0">
    <property type="entry name" value="EUKARYOTIC TRANSLATION INITIATION FACTOR 3 SUBUNIT C-RELATED"/>
    <property type="match status" value="1"/>
</dbReference>
<evidence type="ECO:0000256" key="4">
    <source>
        <dbReference type="SAM" id="Coils"/>
    </source>
</evidence>
<evidence type="ECO:0000256" key="2">
    <source>
        <dbReference type="ARBA" id="ARBA00022540"/>
    </source>
</evidence>
<evidence type="ECO:0000259" key="6">
    <source>
        <dbReference type="SMART" id="SM00088"/>
    </source>
</evidence>
<keyword evidence="3" id="KW-0648">Protein biosynthesis</keyword>